<dbReference type="RefSeq" id="XP_070855329.1">
    <property type="nucleotide sequence ID" value="XM_070999228.1"/>
</dbReference>
<protein>
    <submittedName>
        <fullName evidence="2">Uncharacterized protein isoform X2</fullName>
    </submittedName>
</protein>
<keyword evidence="1" id="KW-1185">Reference proteome</keyword>
<accession>A0ABM4TZC6</accession>
<organism evidence="1 2">
    <name type="scientific">Drosophila suzukii</name>
    <name type="common">Spotted-wing drosophila fruit fly</name>
    <dbReference type="NCBI Taxonomy" id="28584"/>
    <lineage>
        <taxon>Eukaryota</taxon>
        <taxon>Metazoa</taxon>
        <taxon>Ecdysozoa</taxon>
        <taxon>Arthropoda</taxon>
        <taxon>Hexapoda</taxon>
        <taxon>Insecta</taxon>
        <taxon>Pterygota</taxon>
        <taxon>Neoptera</taxon>
        <taxon>Endopterygota</taxon>
        <taxon>Diptera</taxon>
        <taxon>Brachycera</taxon>
        <taxon>Muscomorpha</taxon>
        <taxon>Ephydroidea</taxon>
        <taxon>Drosophilidae</taxon>
        <taxon>Drosophila</taxon>
        <taxon>Sophophora</taxon>
    </lineage>
</organism>
<dbReference type="Proteomes" id="UP001652628">
    <property type="component" value="Unplaced"/>
</dbReference>
<gene>
    <name evidence="2" type="primary">LOC139354951</name>
</gene>
<evidence type="ECO:0000313" key="1">
    <source>
        <dbReference type="Proteomes" id="UP001652628"/>
    </source>
</evidence>
<sequence length="283" mass="30867">MGYRSPARCLLLRPIPFHGFSAWSHHPCVIDVSSTIDTDGEALPPALCDISTYCRYFHFSMPIERTIFQCLLIAYRGATFPGSCLIIAHESQEAAIDAIAQLRNKEDCGQGFRLNVVLAFSSSTRAQLASTAGAHPHSRPLGIVSMASISNSRVTTSGDTDMSLAQVESCSWCSSGDSGCSSTNFNTVWRMNQLLNIVCPLALAEAVAEASLTLPFGFLWHLRQHFSSHLHLIRLESHACLASSHVGSGVSVHSWPVIPGCQTCYCLSDSYKASRRLDFRKPS</sequence>
<dbReference type="GeneID" id="139354951"/>
<evidence type="ECO:0000313" key="2">
    <source>
        <dbReference type="RefSeq" id="XP_070855329.1"/>
    </source>
</evidence>
<name>A0ABM4TZC6_DROSZ</name>
<proteinExistence type="predicted"/>
<reference evidence="2" key="1">
    <citation type="submission" date="2025-08" db="UniProtKB">
        <authorList>
            <consortium name="RefSeq"/>
        </authorList>
    </citation>
    <scope>IDENTIFICATION</scope>
</reference>